<feature type="compositionally biased region" description="Low complexity" evidence="5">
    <location>
        <begin position="268"/>
        <end position="294"/>
    </location>
</feature>
<sequence length="1367" mass="143530">MACQPTPISTLFSTSTSIIPSTITSSSAVLATPSPSISTWVTTICSTLPDQPAPSQSPISSPSSSSSVASPSSTASSSGDLFTSSSVSSSSGGSDLSSLSTTSMSSVTGETNPASGGQSDLTSPTSPVGELQESATTSAMLDDQDLSTDNHVSSSLFSSMAGTHAARRWSRRSIMESRHRYDHQRRQDQQDCQTITSTSSIPAVPTTSWSLILSITESTSLIEVPTETVMGGCESTTAVESTGEPLPVIELGYGAKVIAADPVSIVATSSSSPLPQSTTAPTSSASSAASTSAAVPDVPLPTSSSAPVIETSQVEESDTRTSMISISSSSSLPSPVPITTTPSLASNVPAIGSSVSSDLLSAVFTGPTLTSESTETIAIETSTSVDPLAPITSDALQPEPTSQIQAESSPPSSDTADALAPASTASDAEPMNPESKAETDTKAVIPGVAGIQTSSAHSPPTLASQNSKPTLNPLNHNSSSSPDGNEEEEGSSGSNKATAAGAAIGGIFALLALIAAILFIVRWWKKRQRAEKTRLLRSSWFYGVKDLVDAQENEKRRSAPSPPISAARPPPISRFSAPSFASRSEGLGALLSRPLKNLRRVSSSPSASTKVKTLKLLGGDPNDAAHAQSHSQSQMRGLLSKITAPFRNLSLPVPSSDTLRNLPGGVMVFGPKKTSSFIIKSRNISSPQPIAPEAETSDQRGDGRNGMFDSKLFPIFSKFRSIRQSFKRASLSAENMRYIRRSQLVTSHHDHDHDHENNRDPEKWISADKPDHTHSDDPRMQTQIVGNAWTERERSSQDHQPVRVNFMRPPPPSATGSFGPGLGGKHGSMNSNGNSPYPTIVSGPGPGPVAAEVGYPYNVGQALSPGVGVGMEQTNIDEFDDLNYKPTHVQLRHLTWGSSYAPPGRTSILSSNGMFIHPHGNGEPSEDGNSIYSRTSLSHGHGSSNLHRSGTMNSSTSTGDPHGQNHNQNPADQYNYLVPPRSSASYISGSNSVNVNVSAVPSPPPAPNGTGPFPRSLLFGPHSAGSAGSRGSFAVLSPVPEYTSPESGAEGIDRGVKDLRRITRSTAHSSGIWEYSAYVEGSATGSGSGFGSGGSAGGNSQRGSGSGQPQQQMQVIRAEPSTNTSQDVGSGAGSMGSILKSPSSYTPSPLTYTNPTINSQLPTMIYPSSSSPIPIHYPLAPTSAPTPSDMVQITVPSPKRTSYTGSMLRHSSLPPSSYEDQYQGRHQTQGQNNTLAPPHSHSHPYHPSRSMTSPLPSGAVVEGDDRITKAWYEKPLWDQSKSGPSPNPRSNSHHPTSILLPPRSGESFMYSQKSGNSMRSNTRMSMYSSNSRTADRQSRKSVKSVKSVRWEDEDDQAAGITQGPRAL</sequence>
<feature type="compositionally biased region" description="Low complexity" evidence="5">
    <location>
        <begin position="936"/>
        <end position="950"/>
    </location>
</feature>
<evidence type="ECO:0000256" key="3">
    <source>
        <dbReference type="ARBA" id="ARBA00022989"/>
    </source>
</evidence>
<organism evidence="7">
    <name type="scientific">Kwoniella dejecticola CBS 10117</name>
    <dbReference type="NCBI Taxonomy" id="1296121"/>
    <lineage>
        <taxon>Eukaryota</taxon>
        <taxon>Fungi</taxon>
        <taxon>Dikarya</taxon>
        <taxon>Basidiomycota</taxon>
        <taxon>Agaricomycotina</taxon>
        <taxon>Tremellomycetes</taxon>
        <taxon>Tremellales</taxon>
        <taxon>Cryptococcaceae</taxon>
        <taxon>Kwoniella</taxon>
    </lineage>
</organism>
<feature type="transmembrane region" description="Helical" evidence="6">
    <location>
        <begin position="499"/>
        <end position="524"/>
    </location>
</feature>
<keyword evidence="3 6" id="KW-1133">Transmembrane helix</keyword>
<keyword evidence="4 6" id="KW-0472">Membrane</keyword>
<feature type="compositionally biased region" description="Polar residues" evidence="5">
    <location>
        <begin position="110"/>
        <end position="126"/>
    </location>
</feature>
<feature type="region of interest" description="Disordered" evidence="5">
    <location>
        <begin position="616"/>
        <end position="635"/>
    </location>
</feature>
<feature type="compositionally biased region" description="Polar residues" evidence="5">
    <location>
        <begin position="399"/>
        <end position="415"/>
    </location>
</feature>
<feature type="compositionally biased region" description="Pro residues" evidence="5">
    <location>
        <begin position="560"/>
        <end position="572"/>
    </location>
</feature>
<feature type="compositionally biased region" description="Polar residues" evidence="5">
    <location>
        <begin position="1183"/>
        <end position="1205"/>
    </location>
</feature>
<feature type="compositionally biased region" description="Low complexity" evidence="5">
    <location>
        <begin position="1280"/>
        <end position="1297"/>
    </location>
</feature>
<dbReference type="EMBL" id="CP144533">
    <property type="protein sequence ID" value="WWC61238.1"/>
    <property type="molecule type" value="Genomic_DNA"/>
</dbReference>
<proteinExistence type="predicted"/>
<feature type="compositionally biased region" description="Low complexity" evidence="5">
    <location>
        <begin position="53"/>
        <end position="109"/>
    </location>
</feature>
<feature type="region of interest" description="Disordered" evidence="5">
    <location>
        <begin position="380"/>
        <end position="497"/>
    </location>
</feature>
<dbReference type="RefSeq" id="XP_018263960.1">
    <property type="nucleotide sequence ID" value="XM_018407152.1"/>
</dbReference>
<comment type="subcellular location">
    <subcellularLocation>
        <location evidence="1">Membrane</location>
        <topology evidence="1">Single-pass membrane protein</topology>
    </subcellularLocation>
</comment>
<evidence type="ECO:0000313" key="7">
    <source>
        <dbReference type="EMBL" id="OBR86118.1"/>
    </source>
</evidence>
<feature type="compositionally biased region" description="Polar residues" evidence="5">
    <location>
        <begin position="951"/>
        <end position="972"/>
    </location>
</feature>
<evidence type="ECO:0000256" key="5">
    <source>
        <dbReference type="SAM" id="MobiDB-lite"/>
    </source>
</evidence>
<protein>
    <submittedName>
        <fullName evidence="7">Uncharacterized protein</fullName>
    </submittedName>
</protein>
<dbReference type="GO" id="GO:0071944">
    <property type="term" value="C:cell periphery"/>
    <property type="evidence" value="ECO:0007669"/>
    <property type="project" value="UniProtKB-ARBA"/>
</dbReference>
<dbReference type="EMBL" id="KI894030">
    <property type="protein sequence ID" value="OBR86118.1"/>
    <property type="molecule type" value="Genomic_DNA"/>
</dbReference>
<feature type="compositionally biased region" description="Low complexity" evidence="5">
    <location>
        <begin position="1098"/>
        <end position="1114"/>
    </location>
</feature>
<evidence type="ECO:0000256" key="2">
    <source>
        <dbReference type="ARBA" id="ARBA00022692"/>
    </source>
</evidence>
<evidence type="ECO:0000256" key="1">
    <source>
        <dbReference type="ARBA" id="ARBA00004167"/>
    </source>
</evidence>
<feature type="compositionally biased region" description="Polar residues" evidence="5">
    <location>
        <begin position="301"/>
        <end position="314"/>
    </location>
</feature>
<evidence type="ECO:0000256" key="6">
    <source>
        <dbReference type="SAM" id="Phobius"/>
    </source>
</evidence>
<keyword evidence="9" id="KW-1185">Reference proteome</keyword>
<feature type="region of interest" description="Disordered" evidence="5">
    <location>
        <begin position="683"/>
        <end position="705"/>
    </location>
</feature>
<feature type="region of interest" description="Disordered" evidence="5">
    <location>
        <begin position="1087"/>
        <end position="1151"/>
    </location>
</feature>
<feature type="region of interest" description="Disordered" evidence="5">
    <location>
        <begin position="745"/>
        <end position="779"/>
    </location>
</feature>
<accession>A0A1A6A7T4</accession>
<feature type="region of interest" description="Disordered" evidence="5">
    <location>
        <begin position="911"/>
        <end position="977"/>
    </location>
</feature>
<reference evidence="8" key="3">
    <citation type="submission" date="2024-02" db="EMBL/GenBank/DDBJ databases">
        <title>Comparative genomics of Cryptococcus and Kwoniella reveals pathogenesis evolution and contrasting modes of karyotype evolution via chromosome fusion or intercentromeric recombination.</title>
        <authorList>
            <person name="Coelho M.A."/>
            <person name="David-Palma M."/>
            <person name="Shea T."/>
            <person name="Bowers K."/>
            <person name="McGinley-Smith S."/>
            <person name="Mohammad A.W."/>
            <person name="Gnirke A."/>
            <person name="Yurkov A.M."/>
            <person name="Nowrousian M."/>
            <person name="Sun S."/>
            <person name="Cuomo C.A."/>
            <person name="Heitman J."/>
        </authorList>
    </citation>
    <scope>NUCLEOTIDE SEQUENCE</scope>
    <source>
        <strain evidence="8">CBS 10117</strain>
    </source>
</reference>
<dbReference type="Proteomes" id="UP000078595">
    <property type="component" value="Chromosome 4"/>
</dbReference>
<keyword evidence="2 6" id="KW-0812">Transmembrane</keyword>
<dbReference type="VEuPathDB" id="FungiDB:I303_03838"/>
<feature type="compositionally biased region" description="Basic and acidic residues" evidence="5">
    <location>
        <begin position="747"/>
        <end position="779"/>
    </location>
</feature>
<feature type="region of interest" description="Disordered" evidence="5">
    <location>
        <begin position="49"/>
        <end position="135"/>
    </location>
</feature>
<feature type="compositionally biased region" description="Low complexity" evidence="5">
    <location>
        <begin position="1141"/>
        <end position="1151"/>
    </location>
</feature>
<dbReference type="PANTHER" id="PTHR15549">
    <property type="entry name" value="PAIRED IMMUNOGLOBULIN-LIKE TYPE 2 RECEPTOR"/>
    <property type="match status" value="1"/>
</dbReference>
<dbReference type="KEGG" id="kdj:28967537"/>
<evidence type="ECO:0000256" key="4">
    <source>
        <dbReference type="ARBA" id="ARBA00023136"/>
    </source>
</evidence>
<feature type="compositionally biased region" description="Basic and acidic residues" evidence="5">
    <location>
        <begin position="180"/>
        <end position="189"/>
    </location>
</feature>
<dbReference type="PANTHER" id="PTHR15549:SF26">
    <property type="entry name" value="AXIAL BUDDING PATTERN PROTEIN 2-RELATED"/>
    <property type="match status" value="1"/>
</dbReference>
<feature type="compositionally biased region" description="Polar residues" evidence="5">
    <location>
        <begin position="1213"/>
        <end position="1235"/>
    </location>
</feature>
<feature type="compositionally biased region" description="Polar residues" evidence="5">
    <location>
        <begin position="1309"/>
        <end position="1332"/>
    </location>
</feature>
<dbReference type="GO" id="GO:0016020">
    <property type="term" value="C:membrane"/>
    <property type="evidence" value="ECO:0007669"/>
    <property type="project" value="UniProtKB-SubCell"/>
</dbReference>
<evidence type="ECO:0000313" key="8">
    <source>
        <dbReference type="EMBL" id="WWC61238.1"/>
    </source>
</evidence>
<evidence type="ECO:0000313" key="9">
    <source>
        <dbReference type="Proteomes" id="UP000078595"/>
    </source>
</evidence>
<feature type="region of interest" description="Disordered" evidence="5">
    <location>
        <begin position="1274"/>
        <end position="1367"/>
    </location>
</feature>
<feature type="region of interest" description="Disordered" evidence="5">
    <location>
        <begin position="268"/>
        <end position="335"/>
    </location>
</feature>
<feature type="region of interest" description="Disordered" evidence="5">
    <location>
        <begin position="1177"/>
        <end position="1261"/>
    </location>
</feature>
<dbReference type="OrthoDB" id="2564663at2759"/>
<feature type="region of interest" description="Disordered" evidence="5">
    <location>
        <begin position="551"/>
        <end position="578"/>
    </location>
</feature>
<reference evidence="7" key="1">
    <citation type="submission" date="2013-07" db="EMBL/GenBank/DDBJ databases">
        <title>The Genome Sequence of Cryptococcus dejecticola CBS10117.</title>
        <authorList>
            <consortium name="The Broad Institute Genome Sequencing Platform"/>
            <person name="Cuomo C."/>
            <person name="Litvintseva A."/>
            <person name="Chen Y."/>
            <person name="Heitman J."/>
            <person name="Sun S."/>
            <person name="Springer D."/>
            <person name="Dromer F."/>
            <person name="Young S.K."/>
            <person name="Zeng Q."/>
            <person name="Gargeya S."/>
            <person name="Fitzgerald M."/>
            <person name="Abouelleil A."/>
            <person name="Alvarado L."/>
            <person name="Berlin A.M."/>
            <person name="Chapman S.B."/>
            <person name="Dewar J."/>
            <person name="Goldberg J."/>
            <person name="Griggs A."/>
            <person name="Gujja S."/>
            <person name="Hansen M."/>
            <person name="Howarth C."/>
            <person name="Imamovic A."/>
            <person name="Larimer J."/>
            <person name="McCowan C."/>
            <person name="Murphy C."/>
            <person name="Pearson M."/>
            <person name="Priest M."/>
            <person name="Roberts A."/>
            <person name="Saif S."/>
            <person name="Shea T."/>
            <person name="Sykes S."/>
            <person name="Wortman J."/>
            <person name="Nusbaum C."/>
            <person name="Birren B."/>
        </authorList>
    </citation>
    <scope>NUCLEOTIDE SEQUENCE [LARGE SCALE GENOMIC DNA]</scope>
    <source>
        <strain evidence="7">CBS 10117</strain>
    </source>
</reference>
<feature type="region of interest" description="Disordered" evidence="5">
    <location>
        <begin position="180"/>
        <end position="200"/>
    </location>
</feature>
<reference evidence="8" key="2">
    <citation type="submission" date="2013-07" db="EMBL/GenBank/DDBJ databases">
        <authorList>
            <consortium name="The Broad Institute Genome Sequencing Platform"/>
            <person name="Cuomo C."/>
            <person name="Litvintseva A."/>
            <person name="Chen Y."/>
            <person name="Heitman J."/>
            <person name="Sun S."/>
            <person name="Springer D."/>
            <person name="Dromer F."/>
            <person name="Young S.K."/>
            <person name="Zeng Q."/>
            <person name="Gargeya S."/>
            <person name="Fitzgerald M."/>
            <person name="Abouelleil A."/>
            <person name="Alvarado L."/>
            <person name="Berlin A.M."/>
            <person name="Chapman S.B."/>
            <person name="Dewar J."/>
            <person name="Goldberg J."/>
            <person name="Griggs A."/>
            <person name="Gujja S."/>
            <person name="Hansen M."/>
            <person name="Howarth C."/>
            <person name="Imamovic A."/>
            <person name="Larimer J."/>
            <person name="McCowan C."/>
            <person name="Murphy C."/>
            <person name="Pearson M."/>
            <person name="Priest M."/>
            <person name="Roberts A."/>
            <person name="Saif S."/>
            <person name="Shea T."/>
            <person name="Sykes S."/>
            <person name="Wortman J."/>
            <person name="Nusbaum C."/>
            <person name="Birren B."/>
        </authorList>
    </citation>
    <scope>NUCLEOTIDE SEQUENCE</scope>
    <source>
        <strain evidence="8">CBS 10117</strain>
    </source>
</reference>
<feature type="compositionally biased region" description="Low complexity" evidence="5">
    <location>
        <begin position="320"/>
        <end position="335"/>
    </location>
</feature>
<feature type="compositionally biased region" description="Polar residues" evidence="5">
    <location>
        <begin position="451"/>
        <end position="477"/>
    </location>
</feature>
<feature type="compositionally biased region" description="Gly residues" evidence="5">
    <location>
        <begin position="1087"/>
        <end position="1097"/>
    </location>
</feature>
<dbReference type="STRING" id="1296121.A0A1A6A7T4"/>
<gene>
    <name evidence="7" type="ORF">I303_03838</name>
    <name evidence="8" type="ORF">I303_103819</name>
</gene>
<dbReference type="InterPro" id="IPR051694">
    <property type="entry name" value="Immunoregulatory_rcpt-like"/>
</dbReference>
<name>A0A1A6A7T4_9TREE</name>
<dbReference type="GeneID" id="28967537"/>